<organism evidence="1 2">
    <name type="scientific">Orbilia ellipsospora</name>
    <dbReference type="NCBI Taxonomy" id="2528407"/>
    <lineage>
        <taxon>Eukaryota</taxon>
        <taxon>Fungi</taxon>
        <taxon>Dikarya</taxon>
        <taxon>Ascomycota</taxon>
        <taxon>Pezizomycotina</taxon>
        <taxon>Orbiliomycetes</taxon>
        <taxon>Orbiliales</taxon>
        <taxon>Orbiliaceae</taxon>
        <taxon>Orbilia</taxon>
    </lineage>
</organism>
<comment type="caution">
    <text evidence="1">The sequence shown here is derived from an EMBL/GenBank/DDBJ whole genome shotgun (WGS) entry which is preliminary data.</text>
</comment>
<dbReference type="PANTHER" id="PTHR39596">
    <property type="match status" value="1"/>
</dbReference>
<dbReference type="PANTHER" id="PTHR39596:SF2">
    <property type="entry name" value="HET DOMAIN PROTEIN (AFU_ORTHOLOGUE AFUA_1G17550)-RELATED"/>
    <property type="match status" value="1"/>
</dbReference>
<protein>
    <recommendedName>
        <fullName evidence="3">Heterokaryon incompatibility domain-containing protein</fullName>
    </recommendedName>
</protein>
<proteinExistence type="predicted"/>
<keyword evidence="2" id="KW-1185">Reference proteome</keyword>
<evidence type="ECO:0008006" key="3">
    <source>
        <dbReference type="Google" id="ProtNLM"/>
    </source>
</evidence>
<dbReference type="Proteomes" id="UP001365542">
    <property type="component" value="Unassembled WGS sequence"/>
</dbReference>
<evidence type="ECO:0000313" key="2">
    <source>
        <dbReference type="Proteomes" id="UP001365542"/>
    </source>
</evidence>
<evidence type="ECO:0000313" key="1">
    <source>
        <dbReference type="EMBL" id="KAK6538546.1"/>
    </source>
</evidence>
<accession>A0AAV9X9A8</accession>
<dbReference type="AlphaFoldDB" id="A0AAV9X9A8"/>
<gene>
    <name evidence="1" type="ORF">TWF694_010125</name>
</gene>
<sequence length="1063" mass="119245">MSGAVFIDPETSRLVISNGKGFEDQIRQNNFIMQEDPEREKVVQAWSSYQKNSKGPRELPVRGISLEESLLLQPADGSIPAEMNGCLNAGDRTDGGLWAPLSAARAVQSPAWPIVNSIASICKGARVYHCNSEECVKHRAKLDLIVPKCEWRPFREWLIQIVSCQKGSKKATIPWLYLSAVVHSLYWLFATSKLQTKLAGTIIASYTTTENKMDSIDLFAVCELIYWGIIVQNDMGVDTAVFEKWGKSMVPHKVAAKPIVTAIRISTESEHVICPNRLWSLSYISERQEHDLPIIMDLVSQRPQLRHRGHTSCIVDLCTEAFIDATRIKQMHRCSNTSSCQETKLYFDPDLLKIPIENGLKTSWSLNEPFEVSEKPYVVVSHVWSDGTGVGLAPAGQVNSCLFNYLADIVRSLGFEAIWWDTISIPADPTLRRISINNMHQNYEKAACMLLHDNYLAEFEWADDGSPCLAVVLSPWFTRGWTALECIMAKKIQVIFKRPGTNEPLIKDLDEDVLAKDPSQCHPAHWIASKIIQRLRHGVRLDNVDDLVAILKPRHTSWPRDRMVIAGLLAGVEVDYQMSSADITKRIFRKIRTINFDSVLHGHNTITESGGWSWCPNDLYSLPASESSGMGGLDLPFSPICRIDSEGTLGVQALARKVTREDIWERRILPLSNQPTVAFRVKTALEDWKDCFLLGASPGPFMLVSIEQRNLDGGIKLFNKFVSCEYIAAVHVAAEPDVFELFNNEVTQFLNCLIGRETQSYLEDSSQKLSEEISLNGFNMDFLKRHLWFGDSDPDGELVAPLPVAKSLGEELSRSAPERSEGGTAIHALEAQFNADNGTFEVKIASQPCFVVSNLGIVTDSSSKLLQEKPNFSHVRVLPMWPPRSIPAKSRTATYSAPPIVSGVSTLFFRLEFEKKVLTYSAITPELRDATDETPYRGIWVGFYENGNSEFYLFQQQNKTEFTVVKLTSIQNDKPRGYVVLKITNLQPGGSDSPEVLGKLGRIEVEFGIGEPDKDGNPESWEKRQLDFISLDAIDFVPEADDASCLKYRRVPAEFFRKLQLTV</sequence>
<name>A0AAV9X9A8_9PEZI</name>
<reference evidence="1 2" key="1">
    <citation type="submission" date="2019-10" db="EMBL/GenBank/DDBJ databases">
        <authorList>
            <person name="Palmer J.M."/>
        </authorList>
    </citation>
    <scope>NUCLEOTIDE SEQUENCE [LARGE SCALE GENOMIC DNA]</scope>
    <source>
        <strain evidence="1 2">TWF694</strain>
    </source>
</reference>
<dbReference type="EMBL" id="JAVHJO010000007">
    <property type="protein sequence ID" value="KAK6538546.1"/>
    <property type="molecule type" value="Genomic_DNA"/>
</dbReference>